<evidence type="ECO:0000256" key="9">
    <source>
        <dbReference type="ARBA" id="ARBA00023125"/>
    </source>
</evidence>
<evidence type="ECO:0000256" key="5">
    <source>
        <dbReference type="ARBA" id="ARBA00022695"/>
    </source>
</evidence>
<dbReference type="OrthoDB" id="9806424at2"/>
<keyword evidence="9 13" id="KW-0238">DNA-binding</keyword>
<keyword evidence="8 13" id="KW-0239">DNA-directed DNA polymerase</keyword>
<dbReference type="GO" id="GO:0003887">
    <property type="term" value="F:DNA-directed DNA polymerase activity"/>
    <property type="evidence" value="ECO:0007669"/>
    <property type="project" value="UniProtKB-UniRule"/>
</dbReference>
<dbReference type="SUPFAM" id="SSF88723">
    <property type="entry name" value="PIN domain-like"/>
    <property type="match status" value="1"/>
</dbReference>
<dbReference type="Pfam" id="PF02739">
    <property type="entry name" value="5_3_exonuc_N"/>
    <property type="match status" value="1"/>
</dbReference>
<dbReference type="CDD" id="cd09859">
    <property type="entry name" value="PIN_53EXO"/>
    <property type="match status" value="1"/>
</dbReference>
<dbReference type="InterPro" id="IPR019760">
    <property type="entry name" value="DNA-dir_DNA_pol_A_CS"/>
</dbReference>
<dbReference type="Pfam" id="PF01367">
    <property type="entry name" value="5_3_exonuc"/>
    <property type="match status" value="1"/>
</dbReference>
<evidence type="ECO:0000256" key="10">
    <source>
        <dbReference type="ARBA" id="ARBA00023204"/>
    </source>
</evidence>
<protein>
    <recommendedName>
        <fullName evidence="3 12">DNA polymerase I</fullName>
        <ecNumber evidence="2 12">2.7.7.7</ecNumber>
    </recommendedName>
</protein>
<dbReference type="PROSITE" id="PS00447">
    <property type="entry name" value="DNA_POLYMERASE_A"/>
    <property type="match status" value="1"/>
</dbReference>
<dbReference type="SUPFAM" id="SSF56672">
    <property type="entry name" value="DNA/RNA polymerases"/>
    <property type="match status" value="1"/>
</dbReference>
<dbReference type="InterPro" id="IPR002298">
    <property type="entry name" value="DNA_polymerase_A"/>
</dbReference>
<dbReference type="Pfam" id="PF00476">
    <property type="entry name" value="DNA_pol_A"/>
    <property type="match status" value="1"/>
</dbReference>
<dbReference type="SMART" id="SM00475">
    <property type="entry name" value="53EXOc"/>
    <property type="match status" value="1"/>
</dbReference>
<dbReference type="InterPro" id="IPR008918">
    <property type="entry name" value="HhH2"/>
</dbReference>
<dbReference type="GO" id="GO:0003677">
    <property type="term" value="F:DNA binding"/>
    <property type="evidence" value="ECO:0007669"/>
    <property type="project" value="UniProtKB-UniRule"/>
</dbReference>
<dbReference type="PANTHER" id="PTHR10133">
    <property type="entry name" value="DNA POLYMERASE I"/>
    <property type="match status" value="1"/>
</dbReference>
<evidence type="ECO:0000256" key="3">
    <source>
        <dbReference type="ARBA" id="ARBA00020311"/>
    </source>
</evidence>
<keyword evidence="6 13" id="KW-0235">DNA replication</keyword>
<dbReference type="NCBIfam" id="NF004397">
    <property type="entry name" value="PRK05755.1"/>
    <property type="match status" value="1"/>
</dbReference>
<evidence type="ECO:0000256" key="12">
    <source>
        <dbReference type="NCBIfam" id="TIGR00593"/>
    </source>
</evidence>
<dbReference type="Gene3D" id="1.10.150.20">
    <property type="entry name" value="5' to 3' exonuclease, C-terminal subdomain"/>
    <property type="match status" value="2"/>
</dbReference>
<dbReference type="Proteomes" id="UP000016662">
    <property type="component" value="Unassembled WGS sequence"/>
</dbReference>
<keyword evidence="10 13" id="KW-0234">DNA repair</keyword>
<evidence type="ECO:0000256" key="2">
    <source>
        <dbReference type="ARBA" id="ARBA00012417"/>
    </source>
</evidence>
<dbReference type="CDD" id="cd08637">
    <property type="entry name" value="DNA_pol_A_pol_I_C"/>
    <property type="match status" value="1"/>
</dbReference>
<dbReference type="GO" id="GO:0006302">
    <property type="term" value="P:double-strand break repair"/>
    <property type="evidence" value="ECO:0007669"/>
    <property type="project" value="TreeGrafter"/>
</dbReference>
<dbReference type="EMBL" id="AWVF01000235">
    <property type="protein sequence ID" value="ERJ94783.1"/>
    <property type="molecule type" value="Genomic_DNA"/>
</dbReference>
<keyword evidence="13" id="KW-0378">Hydrolase</keyword>
<dbReference type="EC" id="2.7.7.7" evidence="2 12"/>
<dbReference type="PATRIC" id="fig|411473.3.peg.1529"/>
<feature type="domain" description="5'-3' exonuclease" evidence="14">
    <location>
        <begin position="1"/>
        <end position="259"/>
    </location>
</feature>
<sequence>MKLLAIDGNSILNRAFYGIRPLSNTQGVFTHAIFGFMNIYLKNRDEVQPDAVAVAFDLRKPTFRHKAVATYKANRKGMPEEFAMQLPYVKQLLTLLGIPVITCEGYEADDILGTLAAACTAQDADCVILTGDRDSLQLVSDHVTVRLTTNKETIPYTPERFQEEYGFAPLSLIDLKALMGDSSDNISGVAGVGQKTASKLIQAWGTVENLYAHLDEAGLTKSVYNKLTAGQDAAKESKWLATIVTDVPIDMDVQHYLPQPVQTEEVRRLLLELEMAKLLEKLKLSGTDAPAAEAAEPAEQQQPLTEQPLTAALLDTWRADKTELPCCLFDGSRICVYHAGTPEAVYTSTDTALWEQLFQMPRLTFGAKPQYRFLLAQSITPDSGSPAAKDAELAAYLLNSTTSAYEVERLCVTYHVPYPRSAGEYADLAALPKLYAAMEKLVEEQGMTRLLHFEQQLTVVLAAMEHDGIAIDRQGVEDFGVYLSEQIEEMQQMVYDEAGHTFNIGSPKQLGEVLFGEMQLPHGKKTKTGYSTNADILEKLRGEYAIVDYVLKWRQYAKLKSTYVDGLLKTVGADGRIHTVYKQTETRTGRISSTEPNLQNIPVRTELGRNMRKFFVAREGCVLLDADYSQIELRLLANLSGDRQMQEAFLSGADIHAATAAQVFGMPREMVTPEMRSAAKAVNFGILYGMGAFSLSQDIHVSVRQANQYIQNYMAQFPSVGAFMEKTVDTARINGYVTTYFQRRRPVPELLASNKMVQAAGKRIAMNTPIQGTAADIIKLAMIYVYRRLQSDVPDAKLILQVHDELIVEVPEQHALQAGKVLGEEMQDVIRNTLSPEEQEKFPVPLTADVSMGESWYAAKG</sequence>
<dbReference type="InterPro" id="IPR001098">
    <property type="entry name" value="DNA-dir_DNA_pol_A_palm_dom"/>
</dbReference>
<comment type="similarity">
    <text evidence="1 13">Belongs to the DNA polymerase type-A family.</text>
</comment>
<evidence type="ECO:0000256" key="4">
    <source>
        <dbReference type="ARBA" id="ARBA00022679"/>
    </source>
</evidence>
<dbReference type="FunFam" id="1.20.1060.10:FF:000001">
    <property type="entry name" value="DNA polymerase I"/>
    <property type="match status" value="1"/>
</dbReference>
<evidence type="ECO:0000256" key="13">
    <source>
        <dbReference type="RuleBase" id="RU004460"/>
    </source>
</evidence>
<dbReference type="InterPro" id="IPR036397">
    <property type="entry name" value="RNaseH_sf"/>
</dbReference>
<dbReference type="FunFam" id="1.10.150.20:FF:000003">
    <property type="entry name" value="DNA polymerase I"/>
    <property type="match status" value="1"/>
</dbReference>
<feature type="domain" description="DNA-directed DNA polymerase family A palm" evidence="15">
    <location>
        <begin position="608"/>
        <end position="814"/>
    </location>
</feature>
<dbReference type="HOGENOM" id="CLU_004675_0_0_9"/>
<proteinExistence type="inferred from homology"/>
<dbReference type="FunFam" id="1.10.150.20:FF:000002">
    <property type="entry name" value="DNA polymerase I"/>
    <property type="match status" value="1"/>
</dbReference>
<reference evidence="16 17" key="1">
    <citation type="submission" date="2013-07" db="EMBL/GenBank/DDBJ databases">
        <authorList>
            <person name="Weinstock G."/>
            <person name="Sodergren E."/>
            <person name="Wylie T."/>
            <person name="Fulton L."/>
            <person name="Fulton R."/>
            <person name="Fronick C."/>
            <person name="O'Laughlin M."/>
            <person name="Godfrey J."/>
            <person name="Miner T."/>
            <person name="Herter B."/>
            <person name="Appelbaum E."/>
            <person name="Cordes M."/>
            <person name="Lek S."/>
            <person name="Wollam A."/>
            <person name="Pepin K.H."/>
            <person name="Palsikar V.B."/>
            <person name="Mitreva M."/>
            <person name="Wilson R.K."/>
        </authorList>
    </citation>
    <scope>NUCLEOTIDE SEQUENCE [LARGE SCALE GENOMIC DNA]</scope>
    <source>
        <strain evidence="16 17">ATCC 27760</strain>
    </source>
</reference>
<dbReference type="eggNOG" id="COG0258">
    <property type="taxonomic scope" value="Bacteria"/>
</dbReference>
<dbReference type="SMART" id="SM00279">
    <property type="entry name" value="HhH2"/>
    <property type="match status" value="1"/>
</dbReference>
<dbReference type="PRINTS" id="PR00868">
    <property type="entry name" value="DNAPOLI"/>
</dbReference>
<evidence type="ECO:0000256" key="11">
    <source>
        <dbReference type="ARBA" id="ARBA00049244"/>
    </source>
</evidence>
<dbReference type="InterPro" id="IPR029060">
    <property type="entry name" value="PIN-like_dom_sf"/>
</dbReference>
<organism evidence="16 17">
    <name type="scientific">Ruminococcus callidus ATCC 27760</name>
    <dbReference type="NCBI Taxonomy" id="411473"/>
    <lineage>
        <taxon>Bacteria</taxon>
        <taxon>Bacillati</taxon>
        <taxon>Bacillota</taxon>
        <taxon>Clostridia</taxon>
        <taxon>Eubacteriales</taxon>
        <taxon>Oscillospiraceae</taxon>
        <taxon>Ruminococcus</taxon>
    </lineage>
</organism>
<dbReference type="GO" id="GO:0006261">
    <property type="term" value="P:DNA-templated DNA replication"/>
    <property type="evidence" value="ECO:0007669"/>
    <property type="project" value="UniProtKB-UniRule"/>
</dbReference>
<evidence type="ECO:0000256" key="1">
    <source>
        <dbReference type="ARBA" id="ARBA00007705"/>
    </source>
</evidence>
<keyword evidence="13" id="KW-0540">Nuclease</keyword>
<comment type="catalytic activity">
    <reaction evidence="11 13">
        <text>DNA(n) + a 2'-deoxyribonucleoside 5'-triphosphate = DNA(n+1) + diphosphate</text>
        <dbReference type="Rhea" id="RHEA:22508"/>
        <dbReference type="Rhea" id="RHEA-COMP:17339"/>
        <dbReference type="Rhea" id="RHEA-COMP:17340"/>
        <dbReference type="ChEBI" id="CHEBI:33019"/>
        <dbReference type="ChEBI" id="CHEBI:61560"/>
        <dbReference type="ChEBI" id="CHEBI:173112"/>
        <dbReference type="EC" id="2.7.7.7"/>
    </reaction>
</comment>
<dbReference type="InterPro" id="IPR020045">
    <property type="entry name" value="DNA_polI_H3TH"/>
</dbReference>
<evidence type="ECO:0000313" key="16">
    <source>
        <dbReference type="EMBL" id="ERJ94783.1"/>
    </source>
</evidence>
<gene>
    <name evidence="13" type="primary">polA</name>
    <name evidence="16" type="ORF">RUMCAL_01867</name>
</gene>
<dbReference type="Gene3D" id="3.30.70.370">
    <property type="match status" value="1"/>
</dbReference>
<dbReference type="InterPro" id="IPR036279">
    <property type="entry name" value="5-3_exonuclease_C_sf"/>
</dbReference>
<keyword evidence="4 13" id="KW-0808">Transferase</keyword>
<dbReference type="AlphaFoldDB" id="U2M625"/>
<dbReference type="Gene3D" id="1.20.1060.10">
    <property type="entry name" value="Taq DNA Polymerase, Chain T, domain 4"/>
    <property type="match status" value="1"/>
</dbReference>
<dbReference type="Gene3D" id="3.30.420.10">
    <property type="entry name" value="Ribonuclease H-like superfamily/Ribonuclease H"/>
    <property type="match status" value="1"/>
</dbReference>
<dbReference type="SMART" id="SM00482">
    <property type="entry name" value="POLAc"/>
    <property type="match status" value="1"/>
</dbReference>
<keyword evidence="7 13" id="KW-0227">DNA damage</keyword>
<dbReference type="InterPro" id="IPR043502">
    <property type="entry name" value="DNA/RNA_pol_sf"/>
</dbReference>
<evidence type="ECO:0000313" key="17">
    <source>
        <dbReference type="Proteomes" id="UP000016662"/>
    </source>
</evidence>
<comment type="subunit">
    <text evidence="13">Single-chain monomer with multiple functions.</text>
</comment>
<dbReference type="NCBIfam" id="TIGR00593">
    <property type="entry name" value="pola"/>
    <property type="match status" value="1"/>
</dbReference>
<name>U2M625_9FIRM</name>
<dbReference type="CDD" id="cd09898">
    <property type="entry name" value="H3TH_53EXO"/>
    <property type="match status" value="1"/>
</dbReference>
<dbReference type="InterPro" id="IPR002421">
    <property type="entry name" value="5-3_exonuclease"/>
</dbReference>
<dbReference type="Gene3D" id="3.40.50.1010">
    <property type="entry name" value="5'-nuclease"/>
    <property type="match status" value="1"/>
</dbReference>
<dbReference type="GO" id="GO:0008409">
    <property type="term" value="F:5'-3' exonuclease activity"/>
    <property type="evidence" value="ECO:0007669"/>
    <property type="project" value="UniProtKB-UniRule"/>
</dbReference>
<evidence type="ECO:0000259" key="14">
    <source>
        <dbReference type="SMART" id="SM00475"/>
    </source>
</evidence>
<evidence type="ECO:0000259" key="15">
    <source>
        <dbReference type="SMART" id="SM00482"/>
    </source>
</evidence>
<evidence type="ECO:0000256" key="8">
    <source>
        <dbReference type="ARBA" id="ARBA00022932"/>
    </source>
</evidence>
<keyword evidence="17" id="KW-1185">Reference proteome</keyword>
<accession>U2M625</accession>
<dbReference type="SUPFAM" id="SSF47807">
    <property type="entry name" value="5' to 3' exonuclease, C-terminal subdomain"/>
    <property type="match status" value="1"/>
</dbReference>
<dbReference type="eggNOG" id="COG0749">
    <property type="taxonomic scope" value="Bacteria"/>
</dbReference>
<evidence type="ECO:0000256" key="6">
    <source>
        <dbReference type="ARBA" id="ARBA00022705"/>
    </source>
</evidence>
<keyword evidence="13" id="KW-0269">Exonuclease</keyword>
<keyword evidence="5 13" id="KW-0548">Nucleotidyltransferase</keyword>
<evidence type="ECO:0000256" key="7">
    <source>
        <dbReference type="ARBA" id="ARBA00022763"/>
    </source>
</evidence>
<dbReference type="STRING" id="411473.RUMCAL_01867"/>
<comment type="caution">
    <text evidence="16">The sequence shown here is derived from an EMBL/GenBank/DDBJ whole genome shotgun (WGS) entry which is preliminary data.</text>
</comment>
<dbReference type="InterPro" id="IPR020046">
    <property type="entry name" value="5-3_exonucl_a-hlix_arch_N"/>
</dbReference>
<dbReference type="PANTHER" id="PTHR10133:SF27">
    <property type="entry name" value="DNA POLYMERASE NU"/>
    <property type="match status" value="1"/>
</dbReference>
<dbReference type="RefSeq" id="WP_021683364.1">
    <property type="nucleotide sequence ID" value="NZ_KI260480.1"/>
</dbReference>
<dbReference type="InterPro" id="IPR018320">
    <property type="entry name" value="DNA_polymerase_1"/>
</dbReference>
<comment type="function">
    <text evidence="13">In addition to polymerase activity, this DNA polymerase exhibits 5'-3' exonuclease activity.</text>
</comment>